<gene>
    <name evidence="1" type="ORF">EZM97_23155</name>
</gene>
<evidence type="ECO:0000313" key="1">
    <source>
        <dbReference type="EMBL" id="TCI09200.1"/>
    </source>
</evidence>
<name>A0A4R0YRI8_9GAMM</name>
<accession>A0A4R0YRI8</accession>
<keyword evidence="2" id="KW-1185">Reference proteome</keyword>
<reference evidence="1 2" key="1">
    <citation type="submission" date="2019-02" db="EMBL/GenBank/DDBJ databases">
        <title>Dyella amyloliquefaciens sp. nov., isolated from forest soil.</title>
        <authorList>
            <person name="Gao Z.-H."/>
            <person name="Qiu L.-H."/>
        </authorList>
    </citation>
    <scope>NUCLEOTIDE SEQUENCE [LARGE SCALE GENOMIC DNA]</scope>
    <source>
        <strain evidence="1 2">KACC 12747</strain>
    </source>
</reference>
<sequence>MAARKFEEIASDIARVATWREELLSSALDALESRHPKLAQALLENVGNRRRAGHWICAPHRAYGGKSPCELLADGDEDSVWDLLDGATPVEASCDKTRTNLAY</sequence>
<dbReference type="AlphaFoldDB" id="A0A4R0YRI8"/>
<comment type="caution">
    <text evidence="1">The sequence shown here is derived from an EMBL/GenBank/DDBJ whole genome shotgun (WGS) entry which is preliminary data.</text>
</comment>
<protein>
    <submittedName>
        <fullName evidence="1">DUF2384 domain-containing protein</fullName>
    </submittedName>
</protein>
<evidence type="ECO:0000313" key="2">
    <source>
        <dbReference type="Proteomes" id="UP000291822"/>
    </source>
</evidence>
<organism evidence="1 2">
    <name type="scientific">Dyella soli</name>
    <dbReference type="NCBI Taxonomy" id="522319"/>
    <lineage>
        <taxon>Bacteria</taxon>
        <taxon>Pseudomonadati</taxon>
        <taxon>Pseudomonadota</taxon>
        <taxon>Gammaproteobacteria</taxon>
        <taxon>Lysobacterales</taxon>
        <taxon>Rhodanobacteraceae</taxon>
        <taxon>Dyella</taxon>
    </lineage>
</organism>
<proteinExistence type="predicted"/>
<dbReference type="EMBL" id="SJTG01000003">
    <property type="protein sequence ID" value="TCI09200.1"/>
    <property type="molecule type" value="Genomic_DNA"/>
</dbReference>
<dbReference type="Proteomes" id="UP000291822">
    <property type="component" value="Unassembled WGS sequence"/>
</dbReference>